<evidence type="ECO:0000256" key="10">
    <source>
        <dbReference type="SAM" id="MobiDB-lite"/>
    </source>
</evidence>
<dbReference type="InterPro" id="IPR037682">
    <property type="entry name" value="TonB_C"/>
</dbReference>
<name>C3X2C3_9BURK</name>
<gene>
    <name evidence="12" type="ORF">OFAG_00512</name>
</gene>
<dbReference type="HOGENOM" id="CLU_986383_0_0_4"/>
<evidence type="ECO:0000256" key="8">
    <source>
        <dbReference type="ARBA" id="ARBA00022989"/>
    </source>
</evidence>
<dbReference type="EMBL" id="ACDP02000026">
    <property type="protein sequence ID" value="EEO27359.1"/>
    <property type="molecule type" value="Genomic_DNA"/>
</dbReference>
<organism evidence="12 13">
    <name type="scientific">Oxalobacter paraformigenes</name>
    <dbReference type="NCBI Taxonomy" id="556268"/>
    <lineage>
        <taxon>Bacteria</taxon>
        <taxon>Pseudomonadati</taxon>
        <taxon>Pseudomonadota</taxon>
        <taxon>Betaproteobacteria</taxon>
        <taxon>Burkholderiales</taxon>
        <taxon>Oxalobacteraceae</taxon>
        <taxon>Oxalobacter</taxon>
    </lineage>
</organism>
<dbReference type="InterPro" id="IPR051045">
    <property type="entry name" value="TonB-dependent_transducer"/>
</dbReference>
<evidence type="ECO:0000313" key="12">
    <source>
        <dbReference type="EMBL" id="EEO27359.1"/>
    </source>
</evidence>
<keyword evidence="13" id="KW-1185">Reference proteome</keyword>
<dbReference type="GO" id="GO:0098797">
    <property type="term" value="C:plasma membrane protein complex"/>
    <property type="evidence" value="ECO:0007669"/>
    <property type="project" value="TreeGrafter"/>
</dbReference>
<keyword evidence="6" id="KW-0812">Transmembrane</keyword>
<comment type="subcellular location">
    <subcellularLocation>
        <location evidence="1">Cell inner membrane</location>
        <topology evidence="1">Single-pass membrane protein</topology>
        <orientation evidence="1">Periplasmic side</orientation>
    </subcellularLocation>
</comment>
<feature type="domain" description="TonB C-terminal" evidence="11">
    <location>
        <begin position="228"/>
        <end position="320"/>
    </location>
</feature>
<feature type="region of interest" description="Disordered" evidence="10">
    <location>
        <begin position="168"/>
        <end position="227"/>
    </location>
</feature>
<dbReference type="PROSITE" id="PS52015">
    <property type="entry name" value="TONB_CTD"/>
    <property type="match status" value="1"/>
</dbReference>
<dbReference type="Pfam" id="PF03544">
    <property type="entry name" value="TonB_C"/>
    <property type="match status" value="1"/>
</dbReference>
<accession>C3X2C3</accession>
<keyword evidence="3" id="KW-0813">Transport</keyword>
<protein>
    <submittedName>
        <fullName evidence="12">TonB family domain-containing protein</fullName>
    </submittedName>
</protein>
<keyword evidence="5" id="KW-0997">Cell inner membrane</keyword>
<dbReference type="Gene3D" id="3.30.1150.10">
    <property type="match status" value="1"/>
</dbReference>
<dbReference type="GO" id="GO:0015031">
    <property type="term" value="P:protein transport"/>
    <property type="evidence" value="ECO:0007669"/>
    <property type="project" value="UniProtKB-KW"/>
</dbReference>
<dbReference type="PANTHER" id="PTHR33446">
    <property type="entry name" value="PROTEIN TONB-RELATED"/>
    <property type="match status" value="1"/>
</dbReference>
<evidence type="ECO:0000256" key="7">
    <source>
        <dbReference type="ARBA" id="ARBA00022927"/>
    </source>
</evidence>
<sequence>MLKNNPKILSTEQILQIYRIMAAHAPNHFPLRHIDRLPQPLVRGLATAVLFMHGILIVAALRSIPLVELDGNAGGGNGSSRGNKALFVSVLQGSPSLSGTLAERQVVRSAEKPASVKKKKQPELIATTAATQKTSPEIKTTRMSPVEHIPAAAESKTIPDPHFFLPGQWHSSQESNTVGSAATGNGTKNGKGSGYGEGKGTGRGQSEGEGTGSGIGSSGTGNGIPRSVSLSRLKYKRAVKPDYPARSIQKHESGQVNVRVIVDTTGRVHDARVVLSSGFSRLDEAALKAARRSTFDPYTEHGCPLFAMAIIPYRFNLNGK</sequence>
<dbReference type="GO" id="GO:0055085">
    <property type="term" value="P:transmembrane transport"/>
    <property type="evidence" value="ECO:0007669"/>
    <property type="project" value="InterPro"/>
</dbReference>
<dbReference type="InterPro" id="IPR006260">
    <property type="entry name" value="TonB/TolA_C"/>
</dbReference>
<dbReference type="PANTHER" id="PTHR33446:SF2">
    <property type="entry name" value="PROTEIN TONB"/>
    <property type="match status" value="1"/>
</dbReference>
<reference evidence="12" key="1">
    <citation type="submission" date="2011-10" db="EMBL/GenBank/DDBJ databases">
        <title>The Genome Sequence of Oxalobacter formigenes HOxBLS.</title>
        <authorList>
            <consortium name="The Broad Institute Genome Sequencing Platform"/>
            <person name="Earl A."/>
            <person name="Ward D."/>
            <person name="Feldgarden M."/>
            <person name="Gevers D."/>
            <person name="Allison M.J."/>
            <person name="Humphrey S."/>
            <person name="Young S.K."/>
            <person name="Zeng Q."/>
            <person name="Gargeya S."/>
            <person name="Fitzgerald M."/>
            <person name="Haas B."/>
            <person name="Abouelleil A."/>
            <person name="Alvarado L."/>
            <person name="Arachchi H.M."/>
            <person name="Berlin A."/>
            <person name="Brown A."/>
            <person name="Chapman S.B."/>
            <person name="Chen Z."/>
            <person name="Dunbar C."/>
            <person name="Freedman E."/>
            <person name="Gearin G."/>
            <person name="Goldberg J."/>
            <person name="Griggs A."/>
            <person name="Gujja S."/>
            <person name="Heiman D."/>
            <person name="Howarth C."/>
            <person name="Larson L."/>
            <person name="Lui A."/>
            <person name="MacDonald P.J.P."/>
            <person name="Montmayeur A."/>
            <person name="Murphy C."/>
            <person name="Neiman D."/>
            <person name="Pearson M."/>
            <person name="Priest M."/>
            <person name="Roberts A."/>
            <person name="Saif S."/>
            <person name="Shea T."/>
            <person name="Shenoy N."/>
            <person name="Sisk P."/>
            <person name="Stolte C."/>
            <person name="Sykes S."/>
            <person name="Wortman J."/>
            <person name="Nusbaum C."/>
            <person name="Birren B."/>
        </authorList>
    </citation>
    <scope>NUCLEOTIDE SEQUENCE [LARGE SCALE GENOMIC DNA]</scope>
    <source>
        <strain evidence="12">HOxBLS</strain>
    </source>
</reference>
<evidence type="ECO:0000256" key="5">
    <source>
        <dbReference type="ARBA" id="ARBA00022519"/>
    </source>
</evidence>
<evidence type="ECO:0000256" key="9">
    <source>
        <dbReference type="ARBA" id="ARBA00023136"/>
    </source>
</evidence>
<dbReference type="eggNOG" id="COG0810">
    <property type="taxonomic scope" value="Bacteria"/>
</dbReference>
<dbReference type="GO" id="GO:0031992">
    <property type="term" value="F:energy transducer activity"/>
    <property type="evidence" value="ECO:0007669"/>
    <property type="project" value="TreeGrafter"/>
</dbReference>
<evidence type="ECO:0000256" key="4">
    <source>
        <dbReference type="ARBA" id="ARBA00022475"/>
    </source>
</evidence>
<evidence type="ECO:0000313" key="13">
    <source>
        <dbReference type="Proteomes" id="UP000003973"/>
    </source>
</evidence>
<evidence type="ECO:0000259" key="11">
    <source>
        <dbReference type="PROSITE" id="PS52015"/>
    </source>
</evidence>
<comment type="similarity">
    <text evidence="2">Belongs to the TonB family.</text>
</comment>
<evidence type="ECO:0000256" key="6">
    <source>
        <dbReference type="ARBA" id="ARBA00022692"/>
    </source>
</evidence>
<keyword evidence="7" id="KW-0653">Protein transport</keyword>
<keyword evidence="8" id="KW-1133">Transmembrane helix</keyword>
<evidence type="ECO:0000256" key="3">
    <source>
        <dbReference type="ARBA" id="ARBA00022448"/>
    </source>
</evidence>
<dbReference type="Proteomes" id="UP000003973">
    <property type="component" value="Unassembled WGS sequence"/>
</dbReference>
<dbReference type="NCBIfam" id="TIGR01352">
    <property type="entry name" value="tonB_Cterm"/>
    <property type="match status" value="1"/>
</dbReference>
<keyword evidence="4" id="KW-1003">Cell membrane</keyword>
<comment type="caution">
    <text evidence="12">The sequence shown here is derived from an EMBL/GenBank/DDBJ whole genome shotgun (WGS) entry which is preliminary data.</text>
</comment>
<evidence type="ECO:0000256" key="2">
    <source>
        <dbReference type="ARBA" id="ARBA00006555"/>
    </source>
</evidence>
<feature type="compositionally biased region" description="Gly residues" evidence="10">
    <location>
        <begin position="187"/>
        <end position="222"/>
    </location>
</feature>
<proteinExistence type="inferred from homology"/>
<dbReference type="AlphaFoldDB" id="C3X2C3"/>
<dbReference type="SUPFAM" id="SSF74653">
    <property type="entry name" value="TolA/TonB C-terminal domain"/>
    <property type="match status" value="1"/>
</dbReference>
<evidence type="ECO:0000256" key="1">
    <source>
        <dbReference type="ARBA" id="ARBA00004383"/>
    </source>
</evidence>
<feature type="compositionally biased region" description="Polar residues" evidence="10">
    <location>
        <begin position="169"/>
        <end position="182"/>
    </location>
</feature>
<keyword evidence="9" id="KW-0472">Membrane</keyword>